<keyword evidence="2" id="KW-0808">Transferase</keyword>
<keyword evidence="2" id="KW-0328">Glycosyltransferase</keyword>
<dbReference type="RefSeq" id="WP_367286312.1">
    <property type="nucleotide sequence ID" value="NZ_JBBMEY010000007.1"/>
</dbReference>
<comment type="caution">
    <text evidence="2">The sequence shown here is derived from an EMBL/GenBank/DDBJ whole genome shotgun (WGS) entry which is preliminary data.</text>
</comment>
<feature type="domain" description="Polysaccharide pyruvyl transferase" evidence="1">
    <location>
        <begin position="14"/>
        <end position="306"/>
    </location>
</feature>
<gene>
    <name evidence="2" type="ORF">ABFO16_01875</name>
</gene>
<evidence type="ECO:0000259" key="1">
    <source>
        <dbReference type="Pfam" id="PF04230"/>
    </source>
</evidence>
<dbReference type="Pfam" id="PF04230">
    <property type="entry name" value="PS_pyruv_trans"/>
    <property type="match status" value="1"/>
</dbReference>
<dbReference type="EMBL" id="JBBMFI010000003">
    <property type="protein sequence ID" value="MEQ2564982.1"/>
    <property type="molecule type" value="Genomic_DNA"/>
</dbReference>
<dbReference type="EC" id="2.4.-.-" evidence="2"/>
<evidence type="ECO:0000313" key="2">
    <source>
        <dbReference type="EMBL" id="MEQ2564982.1"/>
    </source>
</evidence>
<keyword evidence="3" id="KW-1185">Reference proteome</keyword>
<sequence>MYKVGILSMQRIFNYGSFLQAMGLKSIIEELGGEVQFVDYHPGECLIPSKSSGGLKRKVEKVVETFKYKAPLSSKLKFIKYKKNYASNYYPYLGITGEMNYSPKVDLLVIGSDEVFNCVQNNTNVGFTPELFGADNNADRLVSYAGSFGNTTLDKIKQYNISEKLKEWFDDFDSISVRDKNSVKIIKTLTGKDPYYHIDPVLAYDFMNKCNEIPKTVLEKEKYMILYGYSGRFTVDECEFIKRYAKEKRLKIICIGGVQNCCDEFVDCSPYEVLAYFKNAEEVITDTFHGSIMSIITHRKFVTLVRNSGYGNAEKLTDLLGRLHLDNRIVKNVRGTSGIMNDDIDYPSVDKVISMERENSYNYLKKQLELCK</sequence>
<dbReference type="GO" id="GO:0016757">
    <property type="term" value="F:glycosyltransferase activity"/>
    <property type="evidence" value="ECO:0007669"/>
    <property type="project" value="UniProtKB-KW"/>
</dbReference>
<name>A0ABV1HRP2_9FIRM</name>
<reference evidence="2 3" key="1">
    <citation type="submission" date="2024-03" db="EMBL/GenBank/DDBJ databases">
        <title>Human intestinal bacterial collection.</title>
        <authorList>
            <person name="Pauvert C."/>
            <person name="Hitch T.C.A."/>
            <person name="Clavel T."/>
        </authorList>
    </citation>
    <scope>NUCLEOTIDE SEQUENCE [LARGE SCALE GENOMIC DNA]</scope>
    <source>
        <strain evidence="2 3">CLA-AP-H18</strain>
    </source>
</reference>
<accession>A0ABV1HRP2</accession>
<dbReference type="InterPro" id="IPR007345">
    <property type="entry name" value="Polysacch_pyruvyl_Trfase"/>
</dbReference>
<protein>
    <submittedName>
        <fullName evidence="2">Polysaccharide pyruvyl transferase family protein</fullName>
        <ecNumber evidence="2">2.4.-.-</ecNumber>
    </submittedName>
</protein>
<evidence type="ECO:0000313" key="3">
    <source>
        <dbReference type="Proteomes" id="UP001478133"/>
    </source>
</evidence>
<dbReference type="Proteomes" id="UP001478133">
    <property type="component" value="Unassembled WGS sequence"/>
</dbReference>
<organism evidence="2 3">
    <name type="scientific">Ruminococcoides intestinihominis</name>
    <dbReference type="NCBI Taxonomy" id="3133161"/>
    <lineage>
        <taxon>Bacteria</taxon>
        <taxon>Bacillati</taxon>
        <taxon>Bacillota</taxon>
        <taxon>Clostridia</taxon>
        <taxon>Eubacteriales</taxon>
        <taxon>Oscillospiraceae</taxon>
        <taxon>Ruminococcoides</taxon>
    </lineage>
</organism>
<proteinExistence type="predicted"/>